<keyword evidence="3" id="KW-0032">Aminotransferase</keyword>
<dbReference type="KEGG" id="ssai:N0B31_18525"/>
<feature type="domain" description="Aminotransferase class V" evidence="2">
    <location>
        <begin position="16"/>
        <end position="362"/>
    </location>
</feature>
<keyword evidence="4" id="KW-1185">Reference proteome</keyword>
<dbReference type="Pfam" id="PF00266">
    <property type="entry name" value="Aminotran_5"/>
    <property type="match status" value="1"/>
</dbReference>
<dbReference type="Gene3D" id="3.90.1150.10">
    <property type="entry name" value="Aspartate Aminotransferase, domain 1"/>
    <property type="match status" value="1"/>
</dbReference>
<gene>
    <name evidence="3" type="ORF">N0B31_18525</name>
</gene>
<dbReference type="InterPro" id="IPR015424">
    <property type="entry name" value="PyrdxlP-dep_Trfase"/>
</dbReference>
<dbReference type="PANTHER" id="PTHR43586:SF8">
    <property type="entry name" value="CYSTEINE DESULFURASE 1, CHLOROPLASTIC"/>
    <property type="match status" value="1"/>
</dbReference>
<name>A0A9E7R1Y4_9EURY</name>
<dbReference type="InterPro" id="IPR015422">
    <property type="entry name" value="PyrdxlP-dep_Trfase_small"/>
</dbReference>
<evidence type="ECO:0000313" key="3">
    <source>
        <dbReference type="EMBL" id="UWM54101.1"/>
    </source>
</evidence>
<organism evidence="3 4">
    <name type="scientific">Salinirubellus salinus</name>
    <dbReference type="NCBI Taxonomy" id="1364945"/>
    <lineage>
        <taxon>Archaea</taxon>
        <taxon>Methanobacteriati</taxon>
        <taxon>Methanobacteriota</taxon>
        <taxon>Stenosarchaea group</taxon>
        <taxon>Halobacteria</taxon>
        <taxon>Halobacteriales</taxon>
        <taxon>Natronomonadaceae</taxon>
        <taxon>Salinirubellus</taxon>
    </lineage>
</organism>
<sequence>MDIADLRADVTLGDTVYLNTGASGPAPERVLQAAREEQARHEREWTVDPGPYASAWDAYDRTRERLAEYMAVSPSEVALCGSTADGISRIANALDWNEGDVVVRTDLEHPAGILPWARLAERGVEVREVPAPGGHLDYDALETALEGADLLCLNSISWIHGTQLDVRRACDVAHEHGALALVDAVQSPGQARVHPKAWGADFVTAAGHKWLLGVWGAGFCFVDESVVDRVRPRHVGYRSVEDKQAVPLDFHAGARRLEVGTQSLAPYAALREALDVHDELGLDAVREHIRGLTEQLKDGLPADRLVSPREFESGLVAFEVDDAEATVERLAERGVVVRALPRPDTVRASLHVFNTEDDVDALLAGLDD</sequence>
<dbReference type="InterPro" id="IPR015421">
    <property type="entry name" value="PyrdxlP-dep_Trfase_major"/>
</dbReference>
<proteinExistence type="predicted"/>
<dbReference type="GeneID" id="74944461"/>
<evidence type="ECO:0000313" key="4">
    <source>
        <dbReference type="Proteomes" id="UP001057580"/>
    </source>
</evidence>
<dbReference type="Proteomes" id="UP001057580">
    <property type="component" value="Chromosome"/>
</dbReference>
<dbReference type="Gene3D" id="3.40.640.10">
    <property type="entry name" value="Type I PLP-dependent aspartate aminotransferase-like (Major domain)"/>
    <property type="match status" value="1"/>
</dbReference>
<accession>A0A9E7R1Y4</accession>
<reference evidence="3" key="1">
    <citation type="submission" date="2022-09" db="EMBL/GenBank/DDBJ databases">
        <title>Diverse halophilic archaea isolated from saline environments.</title>
        <authorList>
            <person name="Cui H.-L."/>
        </authorList>
    </citation>
    <scope>NUCLEOTIDE SEQUENCE</scope>
    <source>
        <strain evidence="3">ZS-35-S2</strain>
    </source>
</reference>
<keyword evidence="3" id="KW-0808">Transferase</keyword>
<protein>
    <submittedName>
        <fullName evidence="3">Aminotransferase class V-fold PLP-dependent enzyme</fullName>
    </submittedName>
</protein>
<dbReference type="PANTHER" id="PTHR43586">
    <property type="entry name" value="CYSTEINE DESULFURASE"/>
    <property type="match status" value="1"/>
</dbReference>
<keyword evidence="1" id="KW-0663">Pyridoxal phosphate</keyword>
<dbReference type="GO" id="GO:0008483">
    <property type="term" value="F:transaminase activity"/>
    <property type="evidence" value="ECO:0007669"/>
    <property type="project" value="UniProtKB-KW"/>
</dbReference>
<evidence type="ECO:0000259" key="2">
    <source>
        <dbReference type="Pfam" id="PF00266"/>
    </source>
</evidence>
<dbReference type="AlphaFoldDB" id="A0A9E7R1Y4"/>
<dbReference type="RefSeq" id="WP_260593095.1">
    <property type="nucleotide sequence ID" value="NZ_CP104003.1"/>
</dbReference>
<evidence type="ECO:0000256" key="1">
    <source>
        <dbReference type="ARBA" id="ARBA00022898"/>
    </source>
</evidence>
<dbReference type="SUPFAM" id="SSF53383">
    <property type="entry name" value="PLP-dependent transferases"/>
    <property type="match status" value="1"/>
</dbReference>
<dbReference type="InterPro" id="IPR000192">
    <property type="entry name" value="Aminotrans_V_dom"/>
</dbReference>
<dbReference type="EMBL" id="CP104003">
    <property type="protein sequence ID" value="UWM54101.1"/>
    <property type="molecule type" value="Genomic_DNA"/>
</dbReference>